<accession>T0ZKG1</accession>
<gene>
    <name evidence="2" type="ORF">B1B_13289</name>
</gene>
<evidence type="ECO:0000256" key="1">
    <source>
        <dbReference type="SAM" id="Phobius"/>
    </source>
</evidence>
<organism evidence="2">
    <name type="scientific">mine drainage metagenome</name>
    <dbReference type="NCBI Taxonomy" id="410659"/>
    <lineage>
        <taxon>unclassified sequences</taxon>
        <taxon>metagenomes</taxon>
        <taxon>ecological metagenomes</taxon>
    </lineage>
</organism>
<comment type="caution">
    <text evidence="2">The sequence shown here is derived from an EMBL/GenBank/DDBJ whole genome shotgun (WGS) entry which is preliminary data.</text>
</comment>
<protein>
    <recommendedName>
        <fullName evidence="3">Protein containing DUF75</fullName>
    </recommendedName>
</protein>
<dbReference type="PANTHER" id="PTHR35610">
    <property type="entry name" value="3-ISOPROPYLMALATE DEHYDRATASE-RELATED"/>
    <property type="match status" value="1"/>
</dbReference>
<dbReference type="PANTHER" id="PTHR35610:SF3">
    <property type="entry name" value="PROTEASOME ASSEMBLY CHAPERONE FAMILY PROTEIN"/>
    <property type="match status" value="1"/>
</dbReference>
<keyword evidence="1" id="KW-1133">Transmembrane helix</keyword>
<dbReference type="InterPro" id="IPR019151">
    <property type="entry name" value="Proteasome_assmbl_chaperone_2"/>
</dbReference>
<dbReference type="Gene3D" id="3.40.50.10900">
    <property type="entry name" value="PAC-like subunit"/>
    <property type="match status" value="1"/>
</dbReference>
<dbReference type="AlphaFoldDB" id="T0ZKG1"/>
<name>T0ZKG1_9ZZZZ</name>
<dbReference type="PROSITE" id="PS51257">
    <property type="entry name" value="PROKAR_LIPOPROTEIN"/>
    <property type="match status" value="1"/>
</dbReference>
<feature type="non-terminal residue" evidence="2">
    <location>
        <position position="185"/>
    </location>
</feature>
<dbReference type="InterPro" id="IPR038389">
    <property type="entry name" value="PSMG2_sf"/>
</dbReference>
<keyword evidence="1" id="KW-0812">Transmembrane</keyword>
<reference evidence="2" key="1">
    <citation type="submission" date="2013-08" db="EMBL/GenBank/DDBJ databases">
        <authorList>
            <person name="Mendez C."/>
            <person name="Richter M."/>
            <person name="Ferrer M."/>
            <person name="Sanchez J."/>
        </authorList>
    </citation>
    <scope>NUCLEOTIDE SEQUENCE</scope>
</reference>
<evidence type="ECO:0000313" key="2">
    <source>
        <dbReference type="EMBL" id="EQD44937.1"/>
    </source>
</evidence>
<sequence>MEYEWKDDAAGGATIAPGSVLLSCFPSAGLATLVAGHYMIRTLKMPRVGRFDSAEMPPVAVVQSGEVNPTIRVYGSPGLGLVLSEFPPTAPQANAVARTILDGAKRRKIRMILCLEGVVPHPEGEEGADAATDPAAPPDESIWAAYSTADAGIRATFEKARAHSLEDGVIGGVSGALLVRGIGES</sequence>
<dbReference type="EMBL" id="AUZY01008751">
    <property type="protein sequence ID" value="EQD44937.1"/>
    <property type="molecule type" value="Genomic_DNA"/>
</dbReference>
<evidence type="ECO:0008006" key="3">
    <source>
        <dbReference type="Google" id="ProtNLM"/>
    </source>
</evidence>
<feature type="transmembrane region" description="Helical" evidence="1">
    <location>
        <begin position="20"/>
        <end position="40"/>
    </location>
</feature>
<proteinExistence type="predicted"/>
<dbReference type="Pfam" id="PF09754">
    <property type="entry name" value="PAC2"/>
    <property type="match status" value="1"/>
</dbReference>
<reference evidence="2" key="2">
    <citation type="journal article" date="2014" name="ISME J.">
        <title>Microbial stratification in low pH oxic and suboxic macroscopic growths along an acid mine drainage.</title>
        <authorList>
            <person name="Mendez-Garcia C."/>
            <person name="Mesa V."/>
            <person name="Sprenger R.R."/>
            <person name="Richter M."/>
            <person name="Diez M.S."/>
            <person name="Solano J."/>
            <person name="Bargiela R."/>
            <person name="Golyshina O.V."/>
            <person name="Manteca A."/>
            <person name="Ramos J.L."/>
            <person name="Gallego J.R."/>
            <person name="Llorente I."/>
            <person name="Martins Dos Santos V.A."/>
            <person name="Jensen O.N."/>
            <person name="Pelaez A.I."/>
            <person name="Sanchez J."/>
            <person name="Ferrer M."/>
        </authorList>
    </citation>
    <scope>NUCLEOTIDE SEQUENCE</scope>
</reference>
<keyword evidence="1" id="KW-0472">Membrane</keyword>
<dbReference type="SUPFAM" id="SSF159659">
    <property type="entry name" value="Cgl1923-like"/>
    <property type="match status" value="1"/>
</dbReference>